<dbReference type="Gene3D" id="3.90.1150.10">
    <property type="entry name" value="Aspartate Aminotransferase, domain 1"/>
    <property type="match status" value="1"/>
</dbReference>
<comment type="similarity">
    <text evidence="5 6">Belongs to the kynureninase family.</text>
</comment>
<protein>
    <recommendedName>
        <fullName evidence="5 6">Kynureninase</fullName>
        <ecNumber evidence="5 6">3.7.1.3</ecNumber>
    </recommendedName>
    <alternativeName>
        <fullName evidence="5">Biosynthesis of nicotinic acid protein 5</fullName>
    </alternativeName>
    <alternativeName>
        <fullName evidence="5">L-kynurenine hydrolase</fullName>
    </alternativeName>
</protein>
<feature type="binding site" evidence="5">
    <location>
        <position position="257"/>
    </location>
    <ligand>
        <name>pyridoxal 5'-phosphate</name>
        <dbReference type="ChEBI" id="CHEBI:597326"/>
    </ligand>
</feature>
<feature type="modified residue" description="N6-(pyridoxal phosphate)lysine" evidence="5">
    <location>
        <position position="280"/>
    </location>
</feature>
<evidence type="ECO:0000256" key="5">
    <source>
        <dbReference type="HAMAP-Rule" id="MF_03017"/>
    </source>
</evidence>
<dbReference type="InterPro" id="IPR015422">
    <property type="entry name" value="PyrdxlP-dep_Trfase_small"/>
</dbReference>
<dbReference type="PANTHER" id="PTHR14084:SF2">
    <property type="entry name" value="KYNURENINASE 2"/>
    <property type="match status" value="1"/>
</dbReference>
<evidence type="ECO:0000259" key="7">
    <source>
        <dbReference type="Pfam" id="PF00266"/>
    </source>
</evidence>
<organism evidence="8 9">
    <name type="scientific">Neodothiora populina</name>
    <dbReference type="NCBI Taxonomy" id="2781224"/>
    <lineage>
        <taxon>Eukaryota</taxon>
        <taxon>Fungi</taxon>
        <taxon>Dikarya</taxon>
        <taxon>Ascomycota</taxon>
        <taxon>Pezizomycotina</taxon>
        <taxon>Dothideomycetes</taxon>
        <taxon>Dothideomycetidae</taxon>
        <taxon>Dothideales</taxon>
        <taxon>Dothioraceae</taxon>
        <taxon>Neodothiora</taxon>
    </lineage>
</organism>
<evidence type="ECO:0000256" key="1">
    <source>
        <dbReference type="ARBA" id="ARBA00022490"/>
    </source>
</evidence>
<comment type="pathway">
    <text evidence="5 6">Amino-acid degradation; L-kynurenine degradation; L-alanine and anthranilate from L-kynurenine: step 1/1.</text>
</comment>
<dbReference type="GeneID" id="95977117"/>
<evidence type="ECO:0000313" key="9">
    <source>
        <dbReference type="Proteomes" id="UP001562354"/>
    </source>
</evidence>
<feature type="binding site" evidence="5">
    <location>
        <position position="142"/>
    </location>
    <ligand>
        <name>pyridoxal 5'-phosphate</name>
        <dbReference type="ChEBI" id="CHEBI:597326"/>
    </ligand>
</feature>
<dbReference type="HAMAP" id="MF_01970">
    <property type="entry name" value="Kynureninase"/>
    <property type="match status" value="1"/>
</dbReference>
<comment type="cofactor">
    <cofactor evidence="5 6">
        <name>pyridoxal 5'-phosphate</name>
        <dbReference type="ChEBI" id="CHEBI:597326"/>
    </cofactor>
</comment>
<comment type="catalytic activity">
    <reaction evidence="6">
        <text>3-hydroxy-L-kynurenine + H2O = 3-hydroxyanthranilate + L-alanine + H(+)</text>
        <dbReference type="Rhea" id="RHEA:25143"/>
        <dbReference type="ChEBI" id="CHEBI:15377"/>
        <dbReference type="ChEBI" id="CHEBI:15378"/>
        <dbReference type="ChEBI" id="CHEBI:36559"/>
        <dbReference type="ChEBI" id="CHEBI:57972"/>
        <dbReference type="ChEBI" id="CHEBI:58125"/>
        <dbReference type="EC" id="3.7.1.3"/>
    </reaction>
</comment>
<keyword evidence="9" id="KW-1185">Reference proteome</keyword>
<dbReference type="InterPro" id="IPR015421">
    <property type="entry name" value="PyrdxlP-dep_Trfase_major"/>
</dbReference>
<dbReference type="PIRSF" id="PIRSF038800">
    <property type="entry name" value="KYNU"/>
    <property type="match status" value="1"/>
</dbReference>
<comment type="subcellular location">
    <subcellularLocation>
        <location evidence="5 6">Cytoplasm</location>
    </subcellularLocation>
</comment>
<dbReference type="RefSeq" id="XP_069200693.1">
    <property type="nucleotide sequence ID" value="XM_069342883.1"/>
</dbReference>
<dbReference type="Proteomes" id="UP001562354">
    <property type="component" value="Unassembled WGS sequence"/>
</dbReference>
<dbReference type="InterPro" id="IPR000192">
    <property type="entry name" value="Aminotrans_V_dom"/>
</dbReference>
<feature type="binding site" evidence="5">
    <location>
        <position position="350"/>
    </location>
    <ligand>
        <name>pyridoxal 5'-phosphate</name>
        <dbReference type="ChEBI" id="CHEBI:597326"/>
    </ligand>
</feature>
<comment type="function">
    <text evidence="5 6">Catalyzes the cleavage of L-kynurenine (L-Kyn) and L-3-hydroxykynurenine (L-3OHKyn) into anthranilic acid (AA) and 3-hydroxyanthranilic acid (3-OHAA), respectively.</text>
</comment>
<evidence type="ECO:0000256" key="2">
    <source>
        <dbReference type="ARBA" id="ARBA00022642"/>
    </source>
</evidence>
<comment type="subunit">
    <text evidence="5 6">Homodimer.</text>
</comment>
<comment type="catalytic activity">
    <reaction evidence="5 6">
        <text>L-kynurenine + H2O = anthranilate + L-alanine + H(+)</text>
        <dbReference type="Rhea" id="RHEA:16813"/>
        <dbReference type="ChEBI" id="CHEBI:15377"/>
        <dbReference type="ChEBI" id="CHEBI:15378"/>
        <dbReference type="ChEBI" id="CHEBI:16567"/>
        <dbReference type="ChEBI" id="CHEBI:57959"/>
        <dbReference type="ChEBI" id="CHEBI:57972"/>
        <dbReference type="EC" id="3.7.1.3"/>
    </reaction>
</comment>
<dbReference type="EC" id="3.7.1.3" evidence="5 6"/>
<dbReference type="EMBL" id="JBFMKM010000008">
    <property type="protein sequence ID" value="KAL1304418.1"/>
    <property type="molecule type" value="Genomic_DNA"/>
</dbReference>
<dbReference type="PANTHER" id="PTHR14084">
    <property type="entry name" value="KYNURENINASE"/>
    <property type="match status" value="1"/>
</dbReference>
<comment type="caution">
    <text evidence="5">Lacks conserved residue(s) required for the propagation of feature annotation.</text>
</comment>
<evidence type="ECO:0000313" key="8">
    <source>
        <dbReference type="EMBL" id="KAL1304418.1"/>
    </source>
</evidence>
<evidence type="ECO:0000256" key="3">
    <source>
        <dbReference type="ARBA" id="ARBA00022801"/>
    </source>
</evidence>
<feature type="binding site" evidence="5">
    <location>
        <begin position="170"/>
        <end position="173"/>
    </location>
    <ligand>
        <name>pyridoxal 5'-phosphate</name>
        <dbReference type="ChEBI" id="CHEBI:597326"/>
    </ligand>
</feature>
<dbReference type="SUPFAM" id="SSF53383">
    <property type="entry name" value="PLP-dependent transferases"/>
    <property type="match status" value="1"/>
</dbReference>
<dbReference type="Gene3D" id="3.40.640.10">
    <property type="entry name" value="Type I PLP-dependent aspartate aminotransferase-like (Major domain)"/>
    <property type="match status" value="1"/>
</dbReference>
<feature type="binding site" evidence="5">
    <location>
        <position position="322"/>
    </location>
    <ligand>
        <name>pyridoxal 5'-phosphate</name>
        <dbReference type="ChEBI" id="CHEBI:597326"/>
    </ligand>
</feature>
<gene>
    <name evidence="5" type="primary">BNA5</name>
    <name evidence="8" type="ORF">AAFC00_003416</name>
</gene>
<dbReference type="Pfam" id="PF00266">
    <property type="entry name" value="Aminotran_5"/>
    <property type="match status" value="1"/>
</dbReference>
<feature type="binding site" evidence="5">
    <location>
        <position position="279"/>
    </location>
    <ligand>
        <name>pyridoxal 5'-phosphate</name>
        <dbReference type="ChEBI" id="CHEBI:597326"/>
    </ligand>
</feature>
<keyword evidence="3 5" id="KW-0378">Hydrolase</keyword>
<dbReference type="InterPro" id="IPR010111">
    <property type="entry name" value="Kynureninase"/>
</dbReference>
<reference evidence="8 9" key="1">
    <citation type="submission" date="2024-07" db="EMBL/GenBank/DDBJ databases">
        <title>Draft sequence of the Neodothiora populina.</title>
        <authorList>
            <person name="Drown D.D."/>
            <person name="Schuette U.S."/>
            <person name="Buechlein A.B."/>
            <person name="Rusch D.R."/>
            <person name="Winton L.W."/>
            <person name="Adams G.A."/>
        </authorList>
    </citation>
    <scope>NUCLEOTIDE SEQUENCE [LARGE SCALE GENOMIC DNA]</scope>
    <source>
        <strain evidence="8 9">CPC 39397</strain>
    </source>
</reference>
<keyword evidence="4 5" id="KW-0663">Pyridoxal phosphate</keyword>
<proteinExistence type="inferred from homology"/>
<name>A0ABR3PEN6_9PEZI</name>
<accession>A0ABR3PEN6</accession>
<feature type="domain" description="Aminotransferase class V" evidence="7">
    <location>
        <begin position="193"/>
        <end position="287"/>
    </location>
</feature>
<comment type="pathway">
    <text evidence="5 6">Cofactor biosynthesis; NAD(+) biosynthesis; quinolinate from L-kynurenine: step 2/3.</text>
</comment>
<evidence type="ECO:0000256" key="6">
    <source>
        <dbReference type="PIRNR" id="PIRNR038800"/>
    </source>
</evidence>
<keyword evidence="1 5" id="KW-0963">Cytoplasm</keyword>
<evidence type="ECO:0000256" key="4">
    <source>
        <dbReference type="ARBA" id="ARBA00022898"/>
    </source>
</evidence>
<feature type="binding site" evidence="5">
    <location>
        <position position="143"/>
    </location>
    <ligand>
        <name>pyridoxal 5'-phosphate</name>
        <dbReference type="ChEBI" id="CHEBI:597326"/>
    </ligand>
</feature>
<dbReference type="InterPro" id="IPR015424">
    <property type="entry name" value="PyrdxlP-dep_Trfase"/>
</dbReference>
<comment type="caution">
    <text evidence="8">The sequence shown here is derived from an EMBL/GenBank/DDBJ whole genome shotgun (WGS) entry which is preliminary data.</text>
</comment>
<dbReference type="Pfam" id="PF22580">
    <property type="entry name" value="KYNU_C"/>
    <property type="match status" value="1"/>
</dbReference>
<sequence>MAIKQSEPTRQQATAKTHYGAEAKSVDYARKMDAQDPLKHLREQFIIPSVTDISRGELSTNDDNAEKSIYFCGNSLGLQPKAVREYVNGQLSTWSTIAVKGHFQTLESSPIKPWQHMAQSCAEASAPIVGALPSEVAIMNSLTVNLHFLLASFYRPTAKRNKIIMDWKAFPSDHYAIETQIQWHGYDPKEAMVLVAPDDDFTISTQKILDTIDEHAADAALFLLPGIQYYSGQYFDIKTITAHARSKGMMVGWDLAHAAGNVPVKLHDWDVDFACWCTYKYMNGGPGSIAGIFVHERHSKIRVTEDAETGTSLSFPLRLAGWYGHELKTRFNMDNQFVPIDGAGGWQVSNPSAIDLASLAGALSVFNFTSIEALREKSLNLTSYAEFLFDDILATLSASDERQDKNPVFRIITPLDPEARGAQLCVLLLRPGLLDVVMKGLGDAGMIVDKRQPDVVRIAPVPLYNTFEEVYRFARKFEEALVGFLS</sequence>
<dbReference type="NCBIfam" id="TIGR01814">
    <property type="entry name" value="kynureninase"/>
    <property type="match status" value="1"/>
</dbReference>
<keyword evidence="2 5" id="KW-0662">Pyridine nucleotide biosynthesis</keyword>
<feature type="binding site" evidence="5">
    <location>
        <position position="254"/>
    </location>
    <ligand>
        <name>pyridoxal 5'-phosphate</name>
        <dbReference type="ChEBI" id="CHEBI:597326"/>
    </ligand>
</feature>